<accession>A0A2S1YFL1</accession>
<protein>
    <submittedName>
        <fullName evidence="2">Uncharacterized protein</fullName>
    </submittedName>
</protein>
<dbReference type="RefSeq" id="WP_109190447.1">
    <property type="nucleotide sequence ID" value="NZ_CP029255.1"/>
</dbReference>
<evidence type="ECO:0000256" key="1">
    <source>
        <dbReference type="SAM" id="Phobius"/>
    </source>
</evidence>
<dbReference type="KEGG" id="fcr:HYN56_00790"/>
<feature type="transmembrane region" description="Helical" evidence="1">
    <location>
        <begin position="28"/>
        <end position="46"/>
    </location>
</feature>
<gene>
    <name evidence="2" type="ORF">HYN56_00790</name>
</gene>
<reference evidence="2 3" key="1">
    <citation type="submission" date="2018-05" db="EMBL/GenBank/DDBJ databases">
        <title>Genome sequencing of Flavobacterium sp. HYN0056.</title>
        <authorList>
            <person name="Yi H."/>
            <person name="Baek C."/>
        </authorList>
    </citation>
    <scope>NUCLEOTIDE SEQUENCE [LARGE SCALE GENOMIC DNA]</scope>
    <source>
        <strain evidence="2 3">HYN0056</strain>
    </source>
</reference>
<keyword evidence="3" id="KW-1185">Reference proteome</keyword>
<dbReference type="EMBL" id="CP029255">
    <property type="protein sequence ID" value="AWK02826.1"/>
    <property type="molecule type" value="Genomic_DNA"/>
</dbReference>
<evidence type="ECO:0000313" key="2">
    <source>
        <dbReference type="EMBL" id="AWK02826.1"/>
    </source>
</evidence>
<organism evidence="2 3">
    <name type="scientific">Flavobacterium crocinum</name>
    <dbReference type="NCBI Taxonomy" id="2183896"/>
    <lineage>
        <taxon>Bacteria</taxon>
        <taxon>Pseudomonadati</taxon>
        <taxon>Bacteroidota</taxon>
        <taxon>Flavobacteriia</taxon>
        <taxon>Flavobacteriales</taxon>
        <taxon>Flavobacteriaceae</taxon>
        <taxon>Flavobacterium</taxon>
    </lineage>
</organism>
<proteinExistence type="predicted"/>
<feature type="transmembrane region" description="Helical" evidence="1">
    <location>
        <begin position="53"/>
        <end position="69"/>
    </location>
</feature>
<dbReference type="AlphaFoldDB" id="A0A2S1YFL1"/>
<sequence length="88" mass="10432">MYLIILALLALYIFIVYKFIEDFPFKNSIIIYLATFSIGLFLYLTFDKGILTFFWILESLGLLILGIMLKEKYFRYVSLSWLESASYD</sequence>
<name>A0A2S1YFL1_9FLAO</name>
<dbReference type="Proteomes" id="UP000245250">
    <property type="component" value="Chromosome"/>
</dbReference>
<keyword evidence="1" id="KW-0472">Membrane</keyword>
<keyword evidence="1" id="KW-0812">Transmembrane</keyword>
<dbReference type="OrthoDB" id="861561at2"/>
<keyword evidence="1" id="KW-1133">Transmembrane helix</keyword>
<evidence type="ECO:0000313" key="3">
    <source>
        <dbReference type="Proteomes" id="UP000245250"/>
    </source>
</evidence>